<protein>
    <submittedName>
        <fullName evidence="2">Uncharacterized protein</fullName>
    </submittedName>
</protein>
<dbReference type="AlphaFoldDB" id="A0A6J4TPU8"/>
<sequence length="31" mass="2922">NERPAGEGARGLADAGPEEAGAGAPGGFSRP</sequence>
<evidence type="ECO:0000256" key="1">
    <source>
        <dbReference type="SAM" id="MobiDB-lite"/>
    </source>
</evidence>
<feature type="compositionally biased region" description="Low complexity" evidence="1">
    <location>
        <begin position="13"/>
        <end position="22"/>
    </location>
</feature>
<accession>A0A6J4TPU8</accession>
<feature type="region of interest" description="Disordered" evidence="1">
    <location>
        <begin position="1"/>
        <end position="31"/>
    </location>
</feature>
<reference evidence="2" key="1">
    <citation type="submission" date="2020-02" db="EMBL/GenBank/DDBJ databases">
        <authorList>
            <person name="Meier V. D."/>
        </authorList>
    </citation>
    <scope>NUCLEOTIDE SEQUENCE</scope>
    <source>
        <strain evidence="2">AVDCRST_MAG31</strain>
    </source>
</reference>
<proteinExistence type="predicted"/>
<gene>
    <name evidence="2" type="ORF">AVDCRST_MAG31-2170</name>
</gene>
<dbReference type="EMBL" id="CADCWA010000169">
    <property type="protein sequence ID" value="CAA9529097.1"/>
    <property type="molecule type" value="Genomic_DNA"/>
</dbReference>
<organism evidence="2">
    <name type="scientific">uncultured Sphingomonas sp</name>
    <dbReference type="NCBI Taxonomy" id="158754"/>
    <lineage>
        <taxon>Bacteria</taxon>
        <taxon>Pseudomonadati</taxon>
        <taxon>Pseudomonadota</taxon>
        <taxon>Alphaproteobacteria</taxon>
        <taxon>Sphingomonadales</taxon>
        <taxon>Sphingomonadaceae</taxon>
        <taxon>Sphingomonas</taxon>
        <taxon>environmental samples</taxon>
    </lineage>
</organism>
<feature type="non-terminal residue" evidence="2">
    <location>
        <position position="1"/>
    </location>
</feature>
<evidence type="ECO:0000313" key="2">
    <source>
        <dbReference type="EMBL" id="CAA9529097.1"/>
    </source>
</evidence>
<name>A0A6J4TPU8_9SPHN</name>